<keyword evidence="1" id="KW-0479">Metal-binding</keyword>
<evidence type="ECO:0000313" key="4">
    <source>
        <dbReference type="Proteomes" id="UP000037939"/>
    </source>
</evidence>
<dbReference type="EMBL" id="LAQT01000006">
    <property type="protein sequence ID" value="KPC53555.1"/>
    <property type="molecule type" value="Genomic_DNA"/>
</dbReference>
<dbReference type="Proteomes" id="UP000037939">
    <property type="component" value="Unassembled WGS sequence"/>
</dbReference>
<dbReference type="PROSITE" id="PS50846">
    <property type="entry name" value="HMA_2"/>
    <property type="match status" value="1"/>
</dbReference>
<dbReference type="SUPFAM" id="SSF55008">
    <property type="entry name" value="HMA, heavy metal-associated domain"/>
    <property type="match status" value="1"/>
</dbReference>
<protein>
    <submittedName>
        <fullName evidence="3">Copper chaperone CopZ</fullName>
    </submittedName>
</protein>
<comment type="caution">
    <text evidence="3">The sequence shown here is derived from an EMBL/GenBank/DDBJ whole genome shotgun (WGS) entry which is preliminary data.</text>
</comment>
<gene>
    <name evidence="3" type="primary">copZ</name>
    <name evidence="3" type="ORF">WG78_08540</name>
</gene>
<accession>A0A0N0XJC8</accession>
<dbReference type="STRING" id="857265.WG78_08540"/>
<dbReference type="Pfam" id="PF00403">
    <property type="entry name" value="HMA"/>
    <property type="match status" value="1"/>
</dbReference>
<keyword evidence="4" id="KW-1185">Reference proteome</keyword>
<dbReference type="CDD" id="cd00371">
    <property type="entry name" value="HMA"/>
    <property type="match status" value="1"/>
</dbReference>
<proteinExistence type="predicted"/>
<dbReference type="AlphaFoldDB" id="A0A0N0XJC8"/>
<reference evidence="3 4" key="1">
    <citation type="submission" date="2015-07" db="EMBL/GenBank/DDBJ databases">
        <title>Draft genome sequence of the Amantichitinum ursilacus IGB-41, a new chitin-degrading bacterium.</title>
        <authorList>
            <person name="Kirstahler P."/>
            <person name="Guenther M."/>
            <person name="Grumaz C."/>
            <person name="Rupp S."/>
            <person name="Zibek S."/>
            <person name="Sohn K."/>
        </authorList>
    </citation>
    <scope>NUCLEOTIDE SEQUENCE [LARGE SCALE GENOMIC DNA]</scope>
    <source>
        <strain evidence="3 4">IGB-41</strain>
    </source>
</reference>
<evidence type="ECO:0000256" key="1">
    <source>
        <dbReference type="ARBA" id="ARBA00022723"/>
    </source>
</evidence>
<dbReference type="InterPro" id="IPR036163">
    <property type="entry name" value="HMA_dom_sf"/>
</dbReference>
<dbReference type="RefSeq" id="WP_053937368.1">
    <property type="nucleotide sequence ID" value="NZ_LAQT01000006.1"/>
</dbReference>
<feature type="domain" description="HMA" evidence="2">
    <location>
        <begin position="2"/>
        <end position="68"/>
    </location>
</feature>
<name>A0A0N0XJC8_9NEIS</name>
<sequence length="68" mass="7031">MQTTTLEIGGISCGGCVRTLTTVLSAIPGVHSAVVEQQTAKATVDYDATATGPDEFRQAIEDAGYDVV</sequence>
<dbReference type="GO" id="GO:0046872">
    <property type="term" value="F:metal ion binding"/>
    <property type="evidence" value="ECO:0007669"/>
    <property type="project" value="UniProtKB-KW"/>
</dbReference>
<dbReference type="Gene3D" id="3.30.70.100">
    <property type="match status" value="1"/>
</dbReference>
<dbReference type="InterPro" id="IPR006121">
    <property type="entry name" value="HMA_dom"/>
</dbReference>
<dbReference type="PANTHER" id="PTHR46594">
    <property type="entry name" value="P-TYPE CATION-TRANSPORTING ATPASE"/>
    <property type="match status" value="1"/>
</dbReference>
<dbReference type="PANTHER" id="PTHR46594:SF4">
    <property type="entry name" value="P-TYPE CATION-TRANSPORTING ATPASE"/>
    <property type="match status" value="1"/>
</dbReference>
<dbReference type="FunFam" id="3.30.70.100:FF:000001">
    <property type="entry name" value="ATPase copper transporting beta"/>
    <property type="match status" value="1"/>
</dbReference>
<dbReference type="OrthoDB" id="9813965at2"/>
<organism evidence="3 4">
    <name type="scientific">Amantichitinum ursilacus</name>
    <dbReference type="NCBI Taxonomy" id="857265"/>
    <lineage>
        <taxon>Bacteria</taxon>
        <taxon>Pseudomonadati</taxon>
        <taxon>Pseudomonadota</taxon>
        <taxon>Betaproteobacteria</taxon>
        <taxon>Neisseriales</taxon>
        <taxon>Chitinibacteraceae</taxon>
        <taxon>Amantichitinum</taxon>
    </lineage>
</organism>
<evidence type="ECO:0000259" key="2">
    <source>
        <dbReference type="PROSITE" id="PS50846"/>
    </source>
</evidence>
<evidence type="ECO:0000313" key="3">
    <source>
        <dbReference type="EMBL" id="KPC53555.1"/>
    </source>
</evidence>